<name>A0AAN1QQH2_SYNEL</name>
<reference evidence="3 4" key="1">
    <citation type="journal article" date="2018" name="Sci. Rep.">
        <title>Genome Features and Biochemical Characteristics of a Robust, Fast Growing and Naturally Transformable Cyanobacterium Synechococcus elongatus PCC 11801 Isolated from India.</title>
        <authorList>
            <person name="Jaiswal D."/>
            <person name="Sengupta A."/>
            <person name="Sohoni S."/>
            <person name="Sengupta S."/>
            <person name="Phadnavis A.G."/>
            <person name="Pakrasi H.B."/>
            <person name="Wangikar P.P."/>
        </authorList>
    </citation>
    <scope>NUCLEOTIDE SEQUENCE [LARGE SCALE GENOMIC DNA]</scope>
    <source>
        <strain evidence="3 4">PCC 11801</strain>
    </source>
</reference>
<feature type="compositionally biased region" description="Pro residues" evidence="1">
    <location>
        <begin position="154"/>
        <end position="164"/>
    </location>
</feature>
<dbReference type="AlphaFoldDB" id="A0AAN1QQH2"/>
<keyword evidence="2" id="KW-0732">Signal</keyword>
<sequence>MMLRSIAHTLVSALGISLGAVLPAIAQTPPPATPPSPPAQPPQIRELARTPSKCYIGRDPASLTPYDCEIIAIYTSKQPYPSGVQIKWSYGGLSDFSRSQTGEWRWYDPTGKRWLDTQPTWLELEASGCFRFGNMCFGRGFPIVPEMKATTPSANPPKAAPPAEQPRGTSTPAT</sequence>
<evidence type="ECO:0000313" key="4">
    <source>
        <dbReference type="Proteomes" id="UP000267249"/>
    </source>
</evidence>
<feature type="signal peptide" evidence="2">
    <location>
        <begin position="1"/>
        <end position="26"/>
    </location>
</feature>
<proteinExistence type="predicted"/>
<organism evidence="3 4">
    <name type="scientific">Synechococcus elongatus PCC 11801</name>
    <dbReference type="NCBI Taxonomy" id="2219813"/>
    <lineage>
        <taxon>Bacteria</taxon>
        <taxon>Bacillati</taxon>
        <taxon>Cyanobacteriota</taxon>
        <taxon>Cyanophyceae</taxon>
        <taxon>Synechococcales</taxon>
        <taxon>Synechococcaceae</taxon>
        <taxon>Synechococcus</taxon>
    </lineage>
</organism>
<evidence type="ECO:0000313" key="3">
    <source>
        <dbReference type="EMBL" id="AZB73726.1"/>
    </source>
</evidence>
<dbReference type="RefSeq" id="WP_208673509.1">
    <property type="nucleotide sequence ID" value="NZ_CP030139.2"/>
</dbReference>
<evidence type="ECO:0000256" key="1">
    <source>
        <dbReference type="SAM" id="MobiDB-lite"/>
    </source>
</evidence>
<dbReference type="Proteomes" id="UP000267249">
    <property type="component" value="Chromosome"/>
</dbReference>
<dbReference type="EMBL" id="CP030139">
    <property type="protein sequence ID" value="AZB73726.1"/>
    <property type="molecule type" value="Genomic_DNA"/>
</dbReference>
<protein>
    <submittedName>
        <fullName evidence="3">Uncharacterized protein</fullName>
    </submittedName>
</protein>
<feature type="region of interest" description="Disordered" evidence="1">
    <location>
        <begin position="148"/>
        <end position="174"/>
    </location>
</feature>
<gene>
    <name evidence="3" type="ORF">DOP62_10460</name>
</gene>
<accession>A0AAN1QQH2</accession>
<evidence type="ECO:0000256" key="2">
    <source>
        <dbReference type="SAM" id="SignalP"/>
    </source>
</evidence>
<feature type="chain" id="PRO_5042842369" evidence="2">
    <location>
        <begin position="27"/>
        <end position="174"/>
    </location>
</feature>